<keyword evidence="2" id="KW-1185">Reference proteome</keyword>
<comment type="caution">
    <text evidence="1">The sequence shown here is derived from an EMBL/GenBank/DDBJ whole genome shotgun (WGS) entry which is preliminary data.</text>
</comment>
<reference evidence="2" key="1">
    <citation type="journal article" date="2015" name="Nat. Genet.">
        <title>The genome and transcriptome of the zoonotic hookworm Ancylostoma ceylanicum identify infection-specific gene families.</title>
        <authorList>
            <person name="Schwarz E.M."/>
            <person name="Hu Y."/>
            <person name="Antoshechkin I."/>
            <person name="Miller M.M."/>
            <person name="Sternberg P.W."/>
            <person name="Aroian R.V."/>
        </authorList>
    </citation>
    <scope>NUCLEOTIDE SEQUENCE</scope>
    <source>
        <strain evidence="2">HY135</strain>
    </source>
</reference>
<dbReference type="CDD" id="cd23767">
    <property type="entry name" value="IQCD"/>
    <property type="match status" value="1"/>
</dbReference>
<evidence type="ECO:0000313" key="2">
    <source>
        <dbReference type="Proteomes" id="UP000024635"/>
    </source>
</evidence>
<dbReference type="AlphaFoldDB" id="A0A016WI80"/>
<dbReference type="Proteomes" id="UP000024635">
    <property type="component" value="Unassembled WGS sequence"/>
</dbReference>
<dbReference type="EMBL" id="JARK01000300">
    <property type="protein sequence ID" value="EYC38718.1"/>
    <property type="molecule type" value="Genomic_DNA"/>
</dbReference>
<dbReference type="InterPro" id="IPR000048">
    <property type="entry name" value="IQ_motif_EF-hand-BS"/>
</dbReference>
<organism evidence="1 2">
    <name type="scientific">Ancylostoma ceylanicum</name>
    <dbReference type="NCBI Taxonomy" id="53326"/>
    <lineage>
        <taxon>Eukaryota</taxon>
        <taxon>Metazoa</taxon>
        <taxon>Ecdysozoa</taxon>
        <taxon>Nematoda</taxon>
        <taxon>Chromadorea</taxon>
        <taxon>Rhabditida</taxon>
        <taxon>Rhabditina</taxon>
        <taxon>Rhabditomorpha</taxon>
        <taxon>Strongyloidea</taxon>
        <taxon>Ancylostomatidae</taxon>
        <taxon>Ancylostomatinae</taxon>
        <taxon>Ancylostoma</taxon>
    </lineage>
</organism>
<sequence length="79" mass="9082">MYESSIKFKYQCLYKPNTVLGTDNPNTDIICDPVAYEMFRTDLQRRFNDNDHHPRCASPLDEAATKIQAAFRGHVVGFV</sequence>
<proteinExistence type="predicted"/>
<accession>A0A016WI80</accession>
<name>A0A016WI80_9BILA</name>
<evidence type="ECO:0000313" key="1">
    <source>
        <dbReference type="EMBL" id="EYC38718.1"/>
    </source>
</evidence>
<gene>
    <name evidence="1" type="primary">Acey_s0700.g1641</name>
    <name evidence="1" type="ORF">Y032_0700g1641</name>
</gene>
<protein>
    <submittedName>
        <fullName evidence="1">Uncharacterized protein</fullName>
    </submittedName>
</protein>
<dbReference type="OrthoDB" id="252964at2759"/>
<dbReference type="PROSITE" id="PS50096">
    <property type="entry name" value="IQ"/>
    <property type="match status" value="1"/>
</dbReference>
<dbReference type="Pfam" id="PF00612">
    <property type="entry name" value="IQ"/>
    <property type="match status" value="1"/>
</dbReference>